<accession>A0AAN9A956</accession>
<feature type="compositionally biased region" description="Low complexity" evidence="1">
    <location>
        <begin position="35"/>
        <end position="53"/>
    </location>
</feature>
<organism evidence="2 3">
    <name type="scientific">Halocaridina rubra</name>
    <name type="common">Hawaiian red shrimp</name>
    <dbReference type="NCBI Taxonomy" id="373956"/>
    <lineage>
        <taxon>Eukaryota</taxon>
        <taxon>Metazoa</taxon>
        <taxon>Ecdysozoa</taxon>
        <taxon>Arthropoda</taxon>
        <taxon>Crustacea</taxon>
        <taxon>Multicrustacea</taxon>
        <taxon>Malacostraca</taxon>
        <taxon>Eumalacostraca</taxon>
        <taxon>Eucarida</taxon>
        <taxon>Decapoda</taxon>
        <taxon>Pleocyemata</taxon>
        <taxon>Caridea</taxon>
        <taxon>Atyoidea</taxon>
        <taxon>Atyidae</taxon>
        <taxon>Halocaridina</taxon>
    </lineage>
</organism>
<feature type="non-terminal residue" evidence="2">
    <location>
        <position position="120"/>
    </location>
</feature>
<evidence type="ECO:0000313" key="2">
    <source>
        <dbReference type="EMBL" id="KAK7085611.1"/>
    </source>
</evidence>
<dbReference type="Proteomes" id="UP001381693">
    <property type="component" value="Unassembled WGS sequence"/>
</dbReference>
<dbReference type="AlphaFoldDB" id="A0AAN9A956"/>
<feature type="region of interest" description="Disordered" evidence="1">
    <location>
        <begin position="1"/>
        <end position="88"/>
    </location>
</feature>
<dbReference type="EMBL" id="JAXCGZ010000733">
    <property type="protein sequence ID" value="KAK7085611.1"/>
    <property type="molecule type" value="Genomic_DNA"/>
</dbReference>
<keyword evidence="3" id="KW-1185">Reference proteome</keyword>
<name>A0AAN9A956_HALRR</name>
<reference evidence="2 3" key="1">
    <citation type="submission" date="2023-11" db="EMBL/GenBank/DDBJ databases">
        <title>Halocaridina rubra genome assembly.</title>
        <authorList>
            <person name="Smith C."/>
        </authorList>
    </citation>
    <scope>NUCLEOTIDE SEQUENCE [LARGE SCALE GENOMIC DNA]</scope>
    <source>
        <strain evidence="2">EP-1</strain>
        <tissue evidence="2">Whole</tissue>
    </source>
</reference>
<feature type="compositionally biased region" description="Polar residues" evidence="1">
    <location>
        <begin position="66"/>
        <end position="88"/>
    </location>
</feature>
<feature type="compositionally biased region" description="Polar residues" evidence="1">
    <location>
        <begin position="1"/>
        <end position="11"/>
    </location>
</feature>
<sequence length="120" mass="12578">MDPSKFNGNHKGSQEDDPVADGYGADGPDSEDCTDFSSGMSSDSSSSYAPSDSEVICNDLHDNGNPEDNASSAAETNPSNDRKPTTATARSFSFTGNEHLVVQPVPSEADGMIAPIDVYK</sequence>
<comment type="caution">
    <text evidence="2">The sequence shown here is derived from an EMBL/GenBank/DDBJ whole genome shotgun (WGS) entry which is preliminary data.</text>
</comment>
<evidence type="ECO:0000256" key="1">
    <source>
        <dbReference type="SAM" id="MobiDB-lite"/>
    </source>
</evidence>
<evidence type="ECO:0000313" key="3">
    <source>
        <dbReference type="Proteomes" id="UP001381693"/>
    </source>
</evidence>
<protein>
    <submittedName>
        <fullName evidence="2">Uncharacterized protein</fullName>
    </submittedName>
</protein>
<gene>
    <name evidence="2" type="ORF">SK128_010685</name>
</gene>
<proteinExistence type="predicted"/>